<dbReference type="EMBL" id="JBHTIS010000976">
    <property type="protein sequence ID" value="MFD1047213.1"/>
    <property type="molecule type" value="Genomic_DNA"/>
</dbReference>
<sequence>TEADFNPACRVAAAVTPGDNVDDTDALQEAVDRVKRDCSPFASYHRLSLITLPAGVLDVTRQINVDASYLVIRGAGDDPVSGTRFVFHPDANTRYDKLTNDGSTWDQDGMDFGAGNGGWLWPGRGLFRVQSRAVDPAYRKDYAKAPLNRKDIFEGTVNVHWKAGVPLASAPGSPGFAARAGDTVVHLAGDSSFTVGGYVNIRAANTVRFYAEQNALGTDADLRNLHMRQQIFQVAAVGDHAITLDRPLAYDVPVDSTSDGSAKIDGKVYASKASPLVDPVLGVGLEGFHITQDVPDVSPSSTVHNYGNAAPADAMNGIVLKWAVNCWVRDVGTYMTGSHPIVTEEAKNIEIVHNNLNGAWNKGKGGNGYLRGSRVWDSLYVGNVSRNLRHFTFQWSASGNVVTGNDFDSDLNLHGGWERENLFERNVVHVPADHRPVERLARAPLDEVPDQFNHLCAHAPNLEHAPTGFHVVRGWAPARNRPPPGSSPAPLPRA</sequence>
<evidence type="ECO:0000313" key="3">
    <source>
        <dbReference type="Proteomes" id="UP001597045"/>
    </source>
</evidence>
<organism evidence="2 3">
    <name type="scientific">Kibdelosporangium lantanae</name>
    <dbReference type="NCBI Taxonomy" id="1497396"/>
    <lineage>
        <taxon>Bacteria</taxon>
        <taxon>Bacillati</taxon>
        <taxon>Actinomycetota</taxon>
        <taxon>Actinomycetes</taxon>
        <taxon>Pseudonocardiales</taxon>
        <taxon>Pseudonocardiaceae</taxon>
        <taxon>Kibdelosporangium</taxon>
    </lineage>
</organism>
<protein>
    <recommendedName>
        <fullName evidence="4">Right handed beta helix domain-containing protein</fullName>
    </recommendedName>
</protein>
<dbReference type="InterPro" id="IPR011050">
    <property type="entry name" value="Pectin_lyase_fold/virulence"/>
</dbReference>
<reference evidence="3" key="1">
    <citation type="journal article" date="2019" name="Int. J. Syst. Evol. Microbiol.">
        <title>The Global Catalogue of Microorganisms (GCM) 10K type strain sequencing project: providing services to taxonomists for standard genome sequencing and annotation.</title>
        <authorList>
            <consortium name="The Broad Institute Genomics Platform"/>
            <consortium name="The Broad Institute Genome Sequencing Center for Infectious Disease"/>
            <person name="Wu L."/>
            <person name="Ma J."/>
        </authorList>
    </citation>
    <scope>NUCLEOTIDE SEQUENCE [LARGE SCALE GENOMIC DNA]</scope>
    <source>
        <strain evidence="3">JCM 31486</strain>
    </source>
</reference>
<gene>
    <name evidence="2" type="ORF">ACFQ1S_17485</name>
</gene>
<evidence type="ECO:0008006" key="4">
    <source>
        <dbReference type="Google" id="ProtNLM"/>
    </source>
</evidence>
<dbReference type="SUPFAM" id="SSF51126">
    <property type="entry name" value="Pectin lyase-like"/>
    <property type="match status" value="1"/>
</dbReference>
<keyword evidence="3" id="KW-1185">Reference proteome</keyword>
<evidence type="ECO:0000256" key="1">
    <source>
        <dbReference type="SAM" id="MobiDB-lite"/>
    </source>
</evidence>
<name>A0ABW3M9J8_9PSEU</name>
<feature type="compositionally biased region" description="Pro residues" evidence="1">
    <location>
        <begin position="480"/>
        <end position="494"/>
    </location>
</feature>
<feature type="region of interest" description="Disordered" evidence="1">
    <location>
        <begin position="475"/>
        <end position="494"/>
    </location>
</feature>
<evidence type="ECO:0000313" key="2">
    <source>
        <dbReference type="EMBL" id="MFD1047213.1"/>
    </source>
</evidence>
<feature type="non-terminal residue" evidence="2">
    <location>
        <position position="1"/>
    </location>
</feature>
<dbReference type="Proteomes" id="UP001597045">
    <property type="component" value="Unassembled WGS sequence"/>
</dbReference>
<accession>A0ABW3M9J8</accession>
<comment type="caution">
    <text evidence="2">The sequence shown here is derived from an EMBL/GenBank/DDBJ whole genome shotgun (WGS) entry which is preliminary data.</text>
</comment>
<proteinExistence type="predicted"/>